<dbReference type="STRING" id="1121290.CLAOCE_15410"/>
<gene>
    <name evidence="1" type="ORF">CLOACE_15410</name>
</gene>
<evidence type="ECO:0000313" key="1">
    <source>
        <dbReference type="EMBL" id="OFI05774.1"/>
    </source>
</evidence>
<name>A0A1E8EY61_9CLOT</name>
<dbReference type="PANTHER" id="PTHR30087:SF1">
    <property type="entry name" value="HYPOTHETICAL CYTOSOLIC PROTEIN"/>
    <property type="match status" value="1"/>
</dbReference>
<keyword evidence="2" id="KW-1185">Reference proteome</keyword>
<dbReference type="AlphaFoldDB" id="A0A1E8EY61"/>
<accession>A0A1E8EY61</accession>
<dbReference type="RefSeq" id="WP_070110518.1">
    <property type="nucleotide sequence ID" value="NZ_LZFO01000022.1"/>
</dbReference>
<dbReference type="EMBL" id="LZFO01000022">
    <property type="protein sequence ID" value="OFI05774.1"/>
    <property type="molecule type" value="Genomic_DNA"/>
</dbReference>
<sequence length="152" mass="16443">MILVSACLCGINCKYNGKNNLNKKILKLLNEGKVLMICPEQIGGLQTPREPCEIVGGTGADVLKGKSKVLSKSGKDCTKEFIKGAYESLKVAKKCNIKKAILKSKSPSCGYGSIYNGNFNGTNINGNGVTAELLSINGILVYNEENFYENHY</sequence>
<dbReference type="InterPro" id="IPR007553">
    <property type="entry name" value="2-thiour_desulf"/>
</dbReference>
<dbReference type="OrthoDB" id="9797779at2"/>
<dbReference type="PATRIC" id="fig|1121290.3.peg.1528"/>
<comment type="caution">
    <text evidence="1">The sequence shown here is derived from an EMBL/GenBank/DDBJ whole genome shotgun (WGS) entry which is preliminary data.</text>
</comment>
<organism evidence="1 2">
    <name type="scientific">Clostridium acetireducens DSM 10703</name>
    <dbReference type="NCBI Taxonomy" id="1121290"/>
    <lineage>
        <taxon>Bacteria</taxon>
        <taxon>Bacillati</taxon>
        <taxon>Bacillota</taxon>
        <taxon>Clostridia</taxon>
        <taxon>Eubacteriales</taxon>
        <taxon>Clostridiaceae</taxon>
        <taxon>Clostridium</taxon>
    </lineage>
</organism>
<evidence type="ECO:0000313" key="2">
    <source>
        <dbReference type="Proteomes" id="UP000175744"/>
    </source>
</evidence>
<dbReference type="Pfam" id="PF04463">
    <property type="entry name" value="2-thiour_desulf"/>
    <property type="match status" value="1"/>
</dbReference>
<dbReference type="Proteomes" id="UP000175744">
    <property type="component" value="Unassembled WGS sequence"/>
</dbReference>
<proteinExistence type="predicted"/>
<dbReference type="PANTHER" id="PTHR30087">
    <property type="entry name" value="INNER MEMBRANE PROTEIN"/>
    <property type="match status" value="1"/>
</dbReference>
<protein>
    <submittedName>
        <fullName evidence="1">Uncharacterized protein</fullName>
    </submittedName>
</protein>
<reference evidence="1 2" key="1">
    <citation type="submission" date="2016-06" db="EMBL/GenBank/DDBJ databases">
        <title>Genome sequence of Clostridium acetireducens DSM 10703.</title>
        <authorList>
            <person name="Poehlein A."/>
            <person name="Fluechter S."/>
            <person name="Duerre P."/>
            <person name="Daniel R."/>
        </authorList>
    </citation>
    <scope>NUCLEOTIDE SEQUENCE [LARGE SCALE GENOMIC DNA]</scope>
    <source>
        <strain evidence="1 2">DSM 10703</strain>
    </source>
</reference>